<dbReference type="Proteomes" id="UP000019335">
    <property type="component" value="Unassembled WGS sequence"/>
</dbReference>
<reference evidence="2 3" key="1">
    <citation type="journal article" date="2014" name="Mol. Plant">
        <title>Chromosome Scale Genome Assembly and Transcriptome Profiling of Nannochloropsis gaditana in Nitrogen Depletion.</title>
        <authorList>
            <person name="Corteggiani Carpinelli E."/>
            <person name="Telatin A."/>
            <person name="Vitulo N."/>
            <person name="Forcato C."/>
            <person name="D'Angelo M."/>
            <person name="Schiavon R."/>
            <person name="Vezzi A."/>
            <person name="Giacometti G.M."/>
            <person name="Morosinotto T."/>
            <person name="Valle G."/>
        </authorList>
    </citation>
    <scope>NUCLEOTIDE SEQUENCE [LARGE SCALE GENOMIC DNA]</scope>
    <source>
        <strain evidence="2 3">B-31</strain>
    </source>
</reference>
<name>W7TNS6_9STRA</name>
<evidence type="ECO:0000313" key="2">
    <source>
        <dbReference type="EMBL" id="EWM22041.1"/>
    </source>
</evidence>
<dbReference type="AlphaFoldDB" id="W7TNS6"/>
<feature type="region of interest" description="Disordered" evidence="1">
    <location>
        <begin position="1"/>
        <end position="35"/>
    </location>
</feature>
<accession>W7TNS6</accession>
<proteinExistence type="predicted"/>
<feature type="region of interest" description="Disordered" evidence="1">
    <location>
        <begin position="65"/>
        <end position="87"/>
    </location>
</feature>
<feature type="compositionally biased region" description="Polar residues" evidence="1">
    <location>
        <begin position="65"/>
        <end position="84"/>
    </location>
</feature>
<comment type="caution">
    <text evidence="2">The sequence shown here is derived from an EMBL/GenBank/DDBJ whole genome shotgun (WGS) entry which is preliminary data.</text>
</comment>
<protein>
    <submittedName>
        <fullName evidence="2">Uncharacterized protein</fullName>
    </submittedName>
</protein>
<keyword evidence="3" id="KW-1185">Reference proteome</keyword>
<dbReference type="EMBL" id="AZIL01002282">
    <property type="protein sequence ID" value="EWM22041.1"/>
    <property type="molecule type" value="Genomic_DNA"/>
</dbReference>
<evidence type="ECO:0000256" key="1">
    <source>
        <dbReference type="SAM" id="MobiDB-lite"/>
    </source>
</evidence>
<organism evidence="2 3">
    <name type="scientific">Nannochloropsis gaditana</name>
    <dbReference type="NCBI Taxonomy" id="72520"/>
    <lineage>
        <taxon>Eukaryota</taxon>
        <taxon>Sar</taxon>
        <taxon>Stramenopiles</taxon>
        <taxon>Ochrophyta</taxon>
        <taxon>Eustigmatophyceae</taxon>
        <taxon>Eustigmatales</taxon>
        <taxon>Monodopsidaceae</taxon>
        <taxon>Nannochloropsis</taxon>
    </lineage>
</organism>
<dbReference type="OrthoDB" id="205412at2759"/>
<sequence>MPPEEGTTGISAAGPPTASSEGPHQTEPAQSRSSATLNAVQAFVALSLNAPLSGSLGHNMRTSVRQIEQPRPNQRLQTQTSPTHRTLPLNEAVPSTRAHTPPPLTHLCMATIADNCSGLVSVNGLAEELCIRILREILLRGKLDYRLCRVFIESGHEELSKAVSSLNLFDALGCGRPSGGAGLGSDCRR</sequence>
<gene>
    <name evidence="2" type="ORF">Naga_100052g23</name>
</gene>
<evidence type="ECO:0000313" key="3">
    <source>
        <dbReference type="Proteomes" id="UP000019335"/>
    </source>
</evidence>
<feature type="compositionally biased region" description="Polar residues" evidence="1">
    <location>
        <begin position="17"/>
        <end position="35"/>
    </location>
</feature>